<accession>A0ABN2MRY2</accession>
<proteinExistence type="inferred from homology"/>
<evidence type="ECO:0000256" key="1">
    <source>
        <dbReference type="ARBA" id="ARBA00008812"/>
    </source>
</evidence>
<sequence>MTTTTLAPPTRWTVDPTRSRLTIGTRIGGLLPVRGRFTDVAGRIRLGAAPADSRIEIAVRTGSLTSGNAATDRMLHASGLVDPAAGPVLRFRSTRLVAADDGWLLDGELSTERGSRPLRLGLRCRHGATLLAVAGGEIDRADVGFLLARPGAEALLGARSPLDLRIEAAPVQTS</sequence>
<dbReference type="PANTHER" id="PTHR34406:SF1">
    <property type="entry name" value="PROTEIN YCEI"/>
    <property type="match status" value="1"/>
</dbReference>
<name>A0ABN2MRY2_9PSEU</name>
<comment type="similarity">
    <text evidence="1">Belongs to the UPF0312 family.</text>
</comment>
<dbReference type="Proteomes" id="UP001500449">
    <property type="component" value="Unassembled WGS sequence"/>
</dbReference>
<dbReference type="Pfam" id="PF04264">
    <property type="entry name" value="YceI"/>
    <property type="match status" value="1"/>
</dbReference>
<dbReference type="SMART" id="SM00867">
    <property type="entry name" value="YceI"/>
    <property type="match status" value="1"/>
</dbReference>
<comment type="caution">
    <text evidence="3">The sequence shown here is derived from an EMBL/GenBank/DDBJ whole genome shotgun (WGS) entry which is preliminary data.</text>
</comment>
<evidence type="ECO:0000259" key="2">
    <source>
        <dbReference type="SMART" id="SM00867"/>
    </source>
</evidence>
<organism evidence="3 4">
    <name type="scientific">Pseudonocardia ailaonensis</name>
    <dbReference type="NCBI Taxonomy" id="367279"/>
    <lineage>
        <taxon>Bacteria</taxon>
        <taxon>Bacillati</taxon>
        <taxon>Actinomycetota</taxon>
        <taxon>Actinomycetes</taxon>
        <taxon>Pseudonocardiales</taxon>
        <taxon>Pseudonocardiaceae</taxon>
        <taxon>Pseudonocardia</taxon>
    </lineage>
</organism>
<dbReference type="Gene3D" id="2.40.128.110">
    <property type="entry name" value="Lipid/polyisoprenoid-binding, YceI-like"/>
    <property type="match status" value="1"/>
</dbReference>
<evidence type="ECO:0000313" key="3">
    <source>
        <dbReference type="EMBL" id="GAA1836474.1"/>
    </source>
</evidence>
<dbReference type="PANTHER" id="PTHR34406">
    <property type="entry name" value="PROTEIN YCEI"/>
    <property type="match status" value="1"/>
</dbReference>
<dbReference type="InterPro" id="IPR036761">
    <property type="entry name" value="TTHA0802/YceI-like_sf"/>
</dbReference>
<dbReference type="EMBL" id="BAAAQK010000004">
    <property type="protein sequence ID" value="GAA1836474.1"/>
    <property type="molecule type" value="Genomic_DNA"/>
</dbReference>
<keyword evidence="4" id="KW-1185">Reference proteome</keyword>
<evidence type="ECO:0000313" key="4">
    <source>
        <dbReference type="Proteomes" id="UP001500449"/>
    </source>
</evidence>
<gene>
    <name evidence="3" type="ORF">GCM10009836_13700</name>
</gene>
<reference evidence="3 4" key="1">
    <citation type="journal article" date="2019" name="Int. J. Syst. Evol. Microbiol.">
        <title>The Global Catalogue of Microorganisms (GCM) 10K type strain sequencing project: providing services to taxonomists for standard genome sequencing and annotation.</title>
        <authorList>
            <consortium name="The Broad Institute Genomics Platform"/>
            <consortium name="The Broad Institute Genome Sequencing Center for Infectious Disease"/>
            <person name="Wu L."/>
            <person name="Ma J."/>
        </authorList>
    </citation>
    <scope>NUCLEOTIDE SEQUENCE [LARGE SCALE GENOMIC DNA]</scope>
    <source>
        <strain evidence="3 4">JCM 16009</strain>
    </source>
</reference>
<dbReference type="InterPro" id="IPR007372">
    <property type="entry name" value="Lipid/polyisoprenoid-bd_YceI"/>
</dbReference>
<feature type="domain" description="Lipid/polyisoprenoid-binding YceI-like" evidence="2">
    <location>
        <begin position="11"/>
        <end position="169"/>
    </location>
</feature>
<protein>
    <submittedName>
        <fullName evidence="3">YceI family protein</fullName>
    </submittedName>
</protein>
<dbReference type="SUPFAM" id="SSF101874">
    <property type="entry name" value="YceI-like"/>
    <property type="match status" value="1"/>
</dbReference>
<dbReference type="RefSeq" id="WP_344413602.1">
    <property type="nucleotide sequence ID" value="NZ_BAAAQK010000004.1"/>
</dbReference>